<reference evidence="2 3" key="1">
    <citation type="submission" date="2017-01" db="EMBL/GenBank/DDBJ databases">
        <title>Draft genome sequence of Bacillus oleronius.</title>
        <authorList>
            <person name="Allam M."/>
        </authorList>
    </citation>
    <scope>NUCLEOTIDE SEQUENCE [LARGE SCALE GENOMIC DNA]</scope>
    <source>
        <strain evidence="2 3">DSM 9356</strain>
    </source>
</reference>
<keyword evidence="2" id="KW-0378">Hydrolase</keyword>
<dbReference type="InterPro" id="IPR050662">
    <property type="entry name" value="Sec-metab_biosynth-thioest"/>
</dbReference>
<comment type="caution">
    <text evidence="2">The sequence shown here is derived from an EMBL/GenBank/DDBJ whole genome shotgun (WGS) entry which is preliminary data.</text>
</comment>
<dbReference type="EMBL" id="MTLA01000030">
    <property type="protein sequence ID" value="OOP69834.1"/>
    <property type="molecule type" value="Genomic_DNA"/>
</dbReference>
<organism evidence="2 3">
    <name type="scientific">Heyndrickxia oleronia</name>
    <dbReference type="NCBI Taxonomy" id="38875"/>
    <lineage>
        <taxon>Bacteria</taxon>
        <taxon>Bacillati</taxon>
        <taxon>Bacillota</taxon>
        <taxon>Bacilli</taxon>
        <taxon>Bacillales</taxon>
        <taxon>Bacillaceae</taxon>
        <taxon>Heyndrickxia</taxon>
    </lineage>
</organism>
<dbReference type="InterPro" id="IPR036866">
    <property type="entry name" value="RibonucZ/Hydroxyglut_hydro"/>
</dbReference>
<dbReference type="Gene3D" id="3.60.15.10">
    <property type="entry name" value="Ribonuclease Z/Hydroxyacylglutathione hydrolase-like"/>
    <property type="match status" value="1"/>
</dbReference>
<accession>A0A8E2LH35</accession>
<dbReference type="Proteomes" id="UP000189761">
    <property type="component" value="Unassembled WGS sequence"/>
</dbReference>
<dbReference type="GO" id="GO:0016787">
    <property type="term" value="F:hydrolase activity"/>
    <property type="evidence" value="ECO:0007669"/>
    <property type="project" value="UniProtKB-KW"/>
</dbReference>
<dbReference type="AlphaFoldDB" id="A0A8E2LH35"/>
<dbReference type="Pfam" id="PF00753">
    <property type="entry name" value="Lactamase_B"/>
    <property type="match status" value="1"/>
</dbReference>
<evidence type="ECO:0000313" key="3">
    <source>
        <dbReference type="Proteomes" id="UP000189761"/>
    </source>
</evidence>
<feature type="domain" description="Metallo-beta-lactamase" evidence="1">
    <location>
        <begin position="21"/>
        <end position="234"/>
    </location>
</feature>
<dbReference type="SMART" id="SM00849">
    <property type="entry name" value="Lactamase_B"/>
    <property type="match status" value="1"/>
</dbReference>
<sequence>MASWIGNIAKIILPTPFAVGDVNVYLVKGEALSLIDAGVKTKEAWDSFTKQLAQLGYAPNDIDQVILTHHHPDHVGLLEWLPDHVKVLGHPYCEPFLKMDTDFFIAHDQFYYGLFQEFGIEGEFSPLLKKWKSPLKFSSKRPLTNAINEGDKIEGLNDWVIVETLGHAQSHLSFYRPKDGIFIGGDHVLATISSNPLLEPPLLKKNERPKPQLQYNASLKKLFNYEINKVFTGHGAEINNVHSLVERRLQRQYDRAMQVREMLHNQALTTFEICKQLFPAVYQKELGLTLSETTAQLDFLLSIEVVEKHVNDNGVAYFTAV</sequence>
<gene>
    <name evidence="2" type="ORF">BWZ43_02865</name>
</gene>
<dbReference type="RefSeq" id="WP_078109408.1">
    <property type="nucleotide sequence ID" value="NZ_CP065424.1"/>
</dbReference>
<evidence type="ECO:0000259" key="1">
    <source>
        <dbReference type="SMART" id="SM00849"/>
    </source>
</evidence>
<evidence type="ECO:0000313" key="2">
    <source>
        <dbReference type="EMBL" id="OOP69834.1"/>
    </source>
</evidence>
<proteinExistence type="predicted"/>
<protein>
    <submittedName>
        <fullName evidence="2">MBL fold metallo-hydrolase</fullName>
    </submittedName>
</protein>
<name>A0A8E2LH35_9BACI</name>
<dbReference type="PANTHER" id="PTHR23131:SF4">
    <property type="entry name" value="METALLO-BETA-LACTAMASE SUPERFAMILY POTEIN"/>
    <property type="match status" value="1"/>
</dbReference>
<keyword evidence="3" id="KW-1185">Reference proteome</keyword>
<dbReference type="PANTHER" id="PTHR23131">
    <property type="entry name" value="ENDORIBONUCLEASE LACTB2"/>
    <property type="match status" value="1"/>
</dbReference>
<dbReference type="InterPro" id="IPR001279">
    <property type="entry name" value="Metallo-B-lactamas"/>
</dbReference>
<dbReference type="SUPFAM" id="SSF56281">
    <property type="entry name" value="Metallo-hydrolase/oxidoreductase"/>
    <property type="match status" value="1"/>
</dbReference>